<evidence type="ECO:0000259" key="1">
    <source>
        <dbReference type="PROSITE" id="PS51384"/>
    </source>
</evidence>
<dbReference type="SUPFAM" id="SSF63380">
    <property type="entry name" value="Riboflavin synthase domain-like"/>
    <property type="match status" value="1"/>
</dbReference>
<dbReference type="AlphaFoldDB" id="A0A378RIT4"/>
<dbReference type="PANTHER" id="PTHR30157:SF0">
    <property type="entry name" value="NADPH-DEPENDENT FERRIC-CHELATE REDUCTASE"/>
    <property type="match status" value="1"/>
</dbReference>
<gene>
    <name evidence="2" type="ORF">NCTC11179_00459</name>
</gene>
<dbReference type="EMBL" id="UGQL01000001">
    <property type="protein sequence ID" value="STZ26932.1"/>
    <property type="molecule type" value="Genomic_DNA"/>
</dbReference>
<dbReference type="Gene3D" id="2.40.30.10">
    <property type="entry name" value="Translation factors"/>
    <property type="match status" value="1"/>
</dbReference>
<dbReference type="InterPro" id="IPR017927">
    <property type="entry name" value="FAD-bd_FR_type"/>
</dbReference>
<dbReference type="InterPro" id="IPR013113">
    <property type="entry name" value="SIP_FAD-bd"/>
</dbReference>
<dbReference type="GO" id="GO:0016491">
    <property type="term" value="F:oxidoreductase activity"/>
    <property type="evidence" value="ECO:0007669"/>
    <property type="project" value="InterPro"/>
</dbReference>
<sequence>MISTLPKWVSSIFGNALRPNMKIIEITYLSTTIKQIRFKGDISKWNFQAGYANVIRINDTEFRNYTVAAYNLEESSFDMIFNLHGNGVGSDLLATLQVGDELFITLPRGKKLYESFVKEQLFFGDETSLGLACFLLPLFKQNKHHFHFYFELNASNLEVPQTLGLENYTIVPKTNAFKEPKWIESLSFFQDPNWVNANFILTGNVNSIQQIRKTLKAKKAGRICFQGYWLEGKKGL</sequence>
<proteinExistence type="predicted"/>
<organism evidence="2 3">
    <name type="scientific">Myroides odoratus</name>
    <name type="common">Flavobacterium odoratum</name>
    <dbReference type="NCBI Taxonomy" id="256"/>
    <lineage>
        <taxon>Bacteria</taxon>
        <taxon>Pseudomonadati</taxon>
        <taxon>Bacteroidota</taxon>
        <taxon>Flavobacteriia</taxon>
        <taxon>Flavobacteriales</taxon>
        <taxon>Flavobacteriaceae</taxon>
        <taxon>Myroides</taxon>
    </lineage>
</organism>
<feature type="domain" description="FAD-binding FR-type" evidence="1">
    <location>
        <begin position="16"/>
        <end position="114"/>
    </location>
</feature>
<keyword evidence="3" id="KW-1185">Reference proteome</keyword>
<dbReference type="InterPro" id="IPR039374">
    <property type="entry name" value="SIP_fam"/>
</dbReference>
<protein>
    <submittedName>
        <fullName evidence="2">Siderophore-interacting FAD-binding domain</fullName>
    </submittedName>
</protein>
<evidence type="ECO:0000313" key="3">
    <source>
        <dbReference type="Proteomes" id="UP000255024"/>
    </source>
</evidence>
<dbReference type="InterPro" id="IPR017938">
    <property type="entry name" value="Riboflavin_synthase-like_b-brl"/>
</dbReference>
<dbReference type="Proteomes" id="UP000255024">
    <property type="component" value="Unassembled WGS sequence"/>
</dbReference>
<dbReference type="PROSITE" id="PS51384">
    <property type="entry name" value="FAD_FR"/>
    <property type="match status" value="1"/>
</dbReference>
<dbReference type="PANTHER" id="PTHR30157">
    <property type="entry name" value="FERRIC REDUCTASE, NADPH-DEPENDENT"/>
    <property type="match status" value="1"/>
</dbReference>
<dbReference type="RefSeq" id="WP_115089970.1">
    <property type="nucleotide sequence ID" value="NZ_CP068107.1"/>
</dbReference>
<name>A0A378RIT4_MYROD</name>
<accession>A0A378RIT4</accession>
<reference evidence="2 3" key="1">
    <citation type="submission" date="2018-06" db="EMBL/GenBank/DDBJ databases">
        <authorList>
            <consortium name="Pathogen Informatics"/>
            <person name="Doyle S."/>
        </authorList>
    </citation>
    <scope>NUCLEOTIDE SEQUENCE [LARGE SCALE GENOMIC DNA]</scope>
    <source>
        <strain evidence="2 3">NCTC11179</strain>
    </source>
</reference>
<dbReference type="Pfam" id="PF08021">
    <property type="entry name" value="FAD_binding_9"/>
    <property type="match status" value="1"/>
</dbReference>
<evidence type="ECO:0000313" key="2">
    <source>
        <dbReference type="EMBL" id="STZ26932.1"/>
    </source>
</evidence>